<name>A0A061AIP0_9MOLU</name>
<keyword evidence="5 7" id="KW-1133">Transmembrane helix</keyword>
<feature type="transmembrane region" description="Helical" evidence="7">
    <location>
        <begin position="168"/>
        <end position="186"/>
    </location>
</feature>
<dbReference type="InParanoid" id="A0A061AIP0"/>
<dbReference type="KEGG" id="aoc:Aocu_07790"/>
<dbReference type="SUPFAM" id="SSF118215">
    <property type="entry name" value="Proton glutamate symport protein"/>
    <property type="match status" value="1"/>
</dbReference>
<evidence type="ECO:0000256" key="3">
    <source>
        <dbReference type="ARBA" id="ARBA00022475"/>
    </source>
</evidence>
<accession>A0A061AIP0</accession>
<keyword evidence="9" id="KW-1185">Reference proteome</keyword>
<dbReference type="GO" id="GO:0006835">
    <property type="term" value="P:dicarboxylic acid transport"/>
    <property type="evidence" value="ECO:0007669"/>
    <property type="project" value="TreeGrafter"/>
</dbReference>
<dbReference type="HOGENOM" id="CLU_019375_7_1_14"/>
<dbReference type="PANTHER" id="PTHR42865:SF7">
    <property type="entry name" value="PROTON_GLUTAMATE-ASPARTATE SYMPORTER"/>
    <property type="match status" value="1"/>
</dbReference>
<evidence type="ECO:0000256" key="4">
    <source>
        <dbReference type="ARBA" id="ARBA00022692"/>
    </source>
</evidence>
<dbReference type="RefSeq" id="WP_045749349.1">
    <property type="nucleotide sequence ID" value="NZ_FUZK01000001.1"/>
</dbReference>
<dbReference type="FunCoup" id="A0A061AIP0">
    <property type="interactions" value="2"/>
</dbReference>
<feature type="transmembrane region" description="Helical" evidence="7">
    <location>
        <begin position="324"/>
        <end position="347"/>
    </location>
</feature>
<dbReference type="PRINTS" id="PR00173">
    <property type="entry name" value="EDTRNSPORT"/>
</dbReference>
<comment type="subcellular location">
    <subcellularLocation>
        <location evidence="1">Cell membrane</location>
        <topology evidence="1">Multi-pass membrane protein</topology>
    </subcellularLocation>
</comment>
<evidence type="ECO:0000256" key="1">
    <source>
        <dbReference type="ARBA" id="ARBA00004651"/>
    </source>
</evidence>
<sequence>MFDNLAIDSWQKGVLYLITIAVLIFLHLLSRMKVKFSFRVLIALGLGLGTGLLLGDVSTTIRPIGQLYVRLISAVVIPLVFVSIIRSFTKLGNSSKVRSISLKSLFWLLSTTAIATVLGLFFAVIFNIGSGMDVSDIVYSPREIVPIEQVLLNLFPNNIITHMSSNQMIPIIIFAILIAIAINTVAKKKPEEVKPFNDFIESTSTIMISLTKMVIKFTPYGVFALMANAAGRNNVETLKTLLVYILLMYGVMVIHFVVVQLGLITFVGKLNPIQFVKNVFPAQVVAFTSQSSYGTLPVTVKSLTDRVGVSERIASFVAPLGANVGMNACGGIFPAMVAVFTANAFGIQLQFIDFLMIVLTTTIASIGIAGVPGIATIAATVVLATVGLPIEGIALIAGVDALIDMGRTMINVTGTMVSATLTAKQEGELDLEIFNKDKSNIEVVQEL</sequence>
<dbReference type="Pfam" id="PF00375">
    <property type="entry name" value="SDF"/>
    <property type="match status" value="1"/>
</dbReference>
<proteinExistence type="predicted"/>
<evidence type="ECO:0000313" key="8">
    <source>
        <dbReference type="EMBL" id="CDR30852.1"/>
    </source>
</evidence>
<evidence type="ECO:0000256" key="5">
    <source>
        <dbReference type="ARBA" id="ARBA00022989"/>
    </source>
</evidence>
<organism evidence="8 9">
    <name type="scientific">Acholeplasma oculi</name>
    <dbReference type="NCBI Taxonomy" id="35623"/>
    <lineage>
        <taxon>Bacteria</taxon>
        <taxon>Bacillati</taxon>
        <taxon>Mycoplasmatota</taxon>
        <taxon>Mollicutes</taxon>
        <taxon>Acholeplasmatales</taxon>
        <taxon>Acholeplasmataceae</taxon>
        <taxon>Acholeplasma</taxon>
    </lineage>
</organism>
<evidence type="ECO:0000256" key="7">
    <source>
        <dbReference type="SAM" id="Phobius"/>
    </source>
</evidence>
<dbReference type="Gene3D" id="1.10.3860.10">
    <property type="entry name" value="Sodium:dicarboxylate symporter"/>
    <property type="match status" value="1"/>
</dbReference>
<keyword evidence="6 7" id="KW-0472">Membrane</keyword>
<dbReference type="PATRIC" id="fig|35623.3.peg.779"/>
<keyword evidence="3" id="KW-1003">Cell membrane</keyword>
<feature type="transmembrane region" description="Helical" evidence="7">
    <location>
        <begin position="13"/>
        <end position="29"/>
    </location>
</feature>
<dbReference type="GO" id="GO:0005886">
    <property type="term" value="C:plasma membrane"/>
    <property type="evidence" value="ECO:0007669"/>
    <property type="project" value="UniProtKB-SubCell"/>
</dbReference>
<feature type="transmembrane region" description="Helical" evidence="7">
    <location>
        <begin position="381"/>
        <end position="403"/>
    </location>
</feature>
<evidence type="ECO:0000256" key="2">
    <source>
        <dbReference type="ARBA" id="ARBA00022448"/>
    </source>
</evidence>
<dbReference type="InterPro" id="IPR036458">
    <property type="entry name" value="Na:dicarbo_symporter_sf"/>
</dbReference>
<keyword evidence="4 7" id="KW-0812">Transmembrane</keyword>
<reference evidence="9" key="1">
    <citation type="submission" date="2014-05" db="EMBL/GenBank/DDBJ databases">
        <authorList>
            <person name="Kube M."/>
        </authorList>
    </citation>
    <scope>NUCLEOTIDE SEQUENCE [LARGE SCALE GENOMIC DNA]</scope>
</reference>
<dbReference type="InterPro" id="IPR001991">
    <property type="entry name" value="Na-dicarboxylate_symporter"/>
</dbReference>
<feature type="transmembrane region" description="Helical" evidence="7">
    <location>
        <begin position="354"/>
        <end position="375"/>
    </location>
</feature>
<keyword evidence="2" id="KW-0813">Transport</keyword>
<dbReference type="AlphaFoldDB" id="A0A061AIP0"/>
<gene>
    <name evidence="8" type="primary">gltT</name>
    <name evidence="8" type="ORF">Aocu_07790</name>
</gene>
<dbReference type="PANTHER" id="PTHR42865">
    <property type="entry name" value="PROTON/GLUTAMATE-ASPARTATE SYMPORTER"/>
    <property type="match status" value="1"/>
</dbReference>
<dbReference type="STRING" id="35623.Aocu_07790"/>
<feature type="transmembrane region" description="Helical" evidence="7">
    <location>
        <begin position="105"/>
        <end position="126"/>
    </location>
</feature>
<dbReference type="Proteomes" id="UP000032434">
    <property type="component" value="Chromosome 1"/>
</dbReference>
<feature type="transmembrane region" description="Helical" evidence="7">
    <location>
        <begin position="241"/>
        <end position="267"/>
    </location>
</feature>
<dbReference type="GO" id="GO:0015293">
    <property type="term" value="F:symporter activity"/>
    <property type="evidence" value="ECO:0007669"/>
    <property type="project" value="UniProtKB-KW"/>
</dbReference>
<feature type="transmembrane region" description="Helical" evidence="7">
    <location>
        <begin position="36"/>
        <end position="55"/>
    </location>
</feature>
<evidence type="ECO:0000313" key="9">
    <source>
        <dbReference type="Proteomes" id="UP000032434"/>
    </source>
</evidence>
<evidence type="ECO:0000256" key="6">
    <source>
        <dbReference type="ARBA" id="ARBA00023136"/>
    </source>
</evidence>
<feature type="transmembrane region" description="Helical" evidence="7">
    <location>
        <begin position="67"/>
        <end position="85"/>
    </location>
</feature>
<dbReference type="EMBL" id="LK028559">
    <property type="protein sequence ID" value="CDR30852.1"/>
    <property type="molecule type" value="Genomic_DNA"/>
</dbReference>
<protein>
    <submittedName>
        <fullName evidence="8">Proton/sodium-glutamate symporter</fullName>
    </submittedName>
</protein>